<dbReference type="HAMAP" id="MF_00672">
    <property type="entry name" value="UPF0761"/>
    <property type="match status" value="1"/>
</dbReference>
<evidence type="ECO:0000256" key="2">
    <source>
        <dbReference type="ARBA" id="ARBA00022475"/>
    </source>
</evidence>
<feature type="transmembrane region" description="Helical" evidence="7">
    <location>
        <begin position="234"/>
        <end position="260"/>
    </location>
</feature>
<reference evidence="9" key="1">
    <citation type="journal article" date="2017" name="Proc. Natl. Acad. Sci. U.S.A.">
        <title>Simulation of Deepwater Horizon oil plume reveals substrate specialization within a complex community of hydrocarbon degraders.</title>
        <authorList>
            <person name="Hu P."/>
            <person name="Dubinsky E.A."/>
            <person name="Probst A.J."/>
            <person name="Wang J."/>
            <person name="Sieber C.M.K."/>
            <person name="Tom L.M."/>
            <person name="Gardinali P."/>
            <person name="Banfield J.F."/>
            <person name="Atlas R.M."/>
            <person name="Andersen G.L."/>
        </authorList>
    </citation>
    <scope>NUCLEOTIDE SEQUENCE [LARGE SCALE GENOMIC DNA]</scope>
</reference>
<evidence type="ECO:0000256" key="5">
    <source>
        <dbReference type="ARBA" id="ARBA00022989"/>
    </source>
</evidence>
<keyword evidence="5 7" id="KW-1133">Transmembrane helix</keyword>
<evidence type="ECO:0000256" key="6">
    <source>
        <dbReference type="ARBA" id="ARBA00023136"/>
    </source>
</evidence>
<organism evidence="8 9">
    <name type="scientific">Oleispira antarctica</name>
    <dbReference type="NCBI Taxonomy" id="188908"/>
    <lineage>
        <taxon>Bacteria</taxon>
        <taxon>Pseudomonadati</taxon>
        <taxon>Pseudomonadota</taxon>
        <taxon>Gammaproteobacteria</taxon>
        <taxon>Oceanospirillales</taxon>
        <taxon>Oceanospirillaceae</taxon>
        <taxon>Oleispira</taxon>
    </lineage>
</organism>
<accession>A0A1Y5HGW9</accession>
<feature type="transmembrane region" description="Helical" evidence="7">
    <location>
        <begin position="92"/>
        <end position="111"/>
    </location>
</feature>
<keyword evidence="3" id="KW-0997">Cell inner membrane</keyword>
<name>A0A1Y5HGW9_OLEAN</name>
<dbReference type="AlphaFoldDB" id="A0A1Y5HGW9"/>
<dbReference type="Proteomes" id="UP000227088">
    <property type="component" value="Unassembled WGS sequence"/>
</dbReference>
<feature type="transmembrane region" description="Helical" evidence="7">
    <location>
        <begin position="29"/>
        <end position="49"/>
    </location>
</feature>
<keyword evidence="2 7" id="KW-1003">Cell membrane</keyword>
<keyword evidence="6 7" id="KW-0472">Membrane</keyword>
<comment type="similarity">
    <text evidence="7">Belongs to the UPF0761 family.</text>
</comment>
<evidence type="ECO:0000256" key="4">
    <source>
        <dbReference type="ARBA" id="ARBA00022692"/>
    </source>
</evidence>
<dbReference type="PANTHER" id="PTHR30213:SF0">
    <property type="entry name" value="UPF0761 MEMBRANE PROTEIN YIHY"/>
    <property type="match status" value="1"/>
</dbReference>
<dbReference type="NCBIfam" id="TIGR00765">
    <property type="entry name" value="yihY_not_rbn"/>
    <property type="match status" value="1"/>
</dbReference>
<comment type="subcellular location">
    <subcellularLocation>
        <location evidence="1 7">Cell membrane</location>
        <topology evidence="1 7">Multi-pass membrane protein</topology>
    </subcellularLocation>
</comment>
<evidence type="ECO:0000313" key="8">
    <source>
        <dbReference type="EMBL" id="OUS35154.1"/>
    </source>
</evidence>
<sequence>MVNQFYAFRLLFRAIQRFTKLSHTTRASALTYTTLFALVPLMTVIYSMLSLLPSLQQGSGEIEKLLMDNLMPASGDALMGYLHQFSQQAQKLTVVGIVFLMITAFMMLRAIENTFNQIWQLPSGRKGLSSFLLYWAILSLGPLMLSAGFAVSSYIASLGLWKEDWVPTFGTIALGLIIPYLSSFLAFTLIYWAVPNCNVSLKHAAIGGALASLLFELGKEIFSAATTFFPSYQLIYGAFAAVPLFLLWLYISWVVILFAAEVVYLLGVEAAEGIDGLDEGDLMERFEQDQLLLGLQILARLQFKQSVGEGLSLQDLQIELRLSNKTPLLKSLQLLIENKLIIEKKVNRAELIEYFLIRDLSQYSLFQYLEHHSIQSWQGISSLDLSAQHYGLEQEKLLSDLTKKYQMFEQQLNTPLQAYFKVSK</sequence>
<evidence type="ECO:0000313" key="9">
    <source>
        <dbReference type="Proteomes" id="UP000227088"/>
    </source>
</evidence>
<dbReference type="InterPro" id="IPR017039">
    <property type="entry name" value="Virul_fac_BrkB"/>
</dbReference>
<evidence type="ECO:0000256" key="3">
    <source>
        <dbReference type="ARBA" id="ARBA00022519"/>
    </source>
</evidence>
<comment type="caution">
    <text evidence="7">Lacks conserved residue(s) required for the propagation of feature annotation.</text>
</comment>
<comment type="caution">
    <text evidence="8">The sequence shown here is derived from an EMBL/GenBank/DDBJ whole genome shotgun (WGS) entry which is preliminary data.</text>
</comment>
<dbReference type="EMBL" id="MABE01000697">
    <property type="protein sequence ID" value="OUS35154.1"/>
    <property type="molecule type" value="Genomic_DNA"/>
</dbReference>
<dbReference type="InterPro" id="IPR023679">
    <property type="entry name" value="UPF0761_bac"/>
</dbReference>
<evidence type="ECO:0000256" key="7">
    <source>
        <dbReference type="HAMAP-Rule" id="MF_00672"/>
    </source>
</evidence>
<keyword evidence="4 7" id="KW-0812">Transmembrane</keyword>
<gene>
    <name evidence="8" type="ORF">A9R00_12185</name>
</gene>
<dbReference type="PANTHER" id="PTHR30213">
    <property type="entry name" value="INNER MEMBRANE PROTEIN YHJD"/>
    <property type="match status" value="1"/>
</dbReference>
<dbReference type="Pfam" id="PF03631">
    <property type="entry name" value="Virul_fac_BrkB"/>
    <property type="match status" value="1"/>
</dbReference>
<feature type="transmembrane region" description="Helical" evidence="7">
    <location>
        <begin position="168"/>
        <end position="192"/>
    </location>
</feature>
<proteinExistence type="inferred from homology"/>
<feature type="transmembrane region" description="Helical" evidence="7">
    <location>
        <begin position="132"/>
        <end position="156"/>
    </location>
</feature>
<dbReference type="GO" id="GO:0005886">
    <property type="term" value="C:plasma membrane"/>
    <property type="evidence" value="ECO:0007669"/>
    <property type="project" value="UniProtKB-SubCell"/>
</dbReference>
<protein>
    <recommendedName>
        <fullName evidence="7">UPF0761 membrane protein A9R00_12185</fullName>
    </recommendedName>
</protein>
<evidence type="ECO:0000256" key="1">
    <source>
        <dbReference type="ARBA" id="ARBA00004651"/>
    </source>
</evidence>